<dbReference type="RefSeq" id="WP_197988589.1">
    <property type="nucleotide sequence ID" value="NZ_JACYXC010000001.1"/>
</dbReference>
<accession>A0ABS0NID6</accession>
<gene>
    <name evidence="1" type="ORF">IHE55_09205</name>
</gene>
<dbReference type="EMBL" id="JACYXC010000001">
    <property type="protein sequence ID" value="MBH5334961.1"/>
    <property type="molecule type" value="Genomic_DNA"/>
</dbReference>
<keyword evidence="2" id="KW-1185">Reference proteome</keyword>
<sequence length="149" mass="16329">MTTWEDAVCEARAAEARIRRVVATAGVALPYLATGRSIAYASPTPRIELGSATVADTRRLADLIAKGLESEGQRLRPVPAPGVLVTDTRTMDVGKVVGWDSERGALTLAPADGGELWDTTVYRESTERERLEFRIAVNRHQVQLVTRRQ</sequence>
<organism evidence="1 2">
    <name type="scientific">Streptomyces pactum</name>
    <dbReference type="NCBI Taxonomy" id="68249"/>
    <lineage>
        <taxon>Bacteria</taxon>
        <taxon>Bacillati</taxon>
        <taxon>Actinomycetota</taxon>
        <taxon>Actinomycetes</taxon>
        <taxon>Kitasatosporales</taxon>
        <taxon>Streptomycetaceae</taxon>
        <taxon>Streptomyces</taxon>
    </lineage>
</organism>
<comment type="caution">
    <text evidence="1">The sequence shown here is derived from an EMBL/GenBank/DDBJ whole genome shotgun (WGS) entry which is preliminary data.</text>
</comment>
<name>A0ABS0NID6_9ACTN</name>
<proteinExistence type="predicted"/>
<evidence type="ECO:0000313" key="1">
    <source>
        <dbReference type="EMBL" id="MBH5334961.1"/>
    </source>
</evidence>
<protein>
    <submittedName>
        <fullName evidence="1">Uncharacterized protein</fullName>
    </submittedName>
</protein>
<dbReference type="Proteomes" id="UP000807371">
    <property type="component" value="Unassembled WGS sequence"/>
</dbReference>
<evidence type="ECO:0000313" key="2">
    <source>
        <dbReference type="Proteomes" id="UP000807371"/>
    </source>
</evidence>
<reference evidence="1 2" key="1">
    <citation type="submission" date="2020-09" db="EMBL/GenBank/DDBJ databases">
        <title>Biosynthesis of the nuclear factor of activated T cells inhibitor NFAT-133 and its congeners in Streptomyces pactum.</title>
        <authorList>
            <person name="Zhou W."/>
            <person name="Posri P."/>
            <person name="Abugrain M.E."/>
            <person name="Weisberg A.J."/>
            <person name="Chang J.H."/>
            <person name="Mahmud T."/>
        </authorList>
    </citation>
    <scope>NUCLEOTIDE SEQUENCE [LARGE SCALE GENOMIC DNA]</scope>
    <source>
        <strain evidence="1 2">ATCC 27456</strain>
    </source>
</reference>